<keyword evidence="8" id="KW-0520">NAD</keyword>
<evidence type="ECO:0000256" key="9">
    <source>
        <dbReference type="ARBA" id="ARBA00023141"/>
    </source>
</evidence>
<accession>A0A9D1P008</accession>
<organism evidence="12 13">
    <name type="scientific">Candidatus Merdiplasma excrementigallinarum</name>
    <dbReference type="NCBI Taxonomy" id="2840864"/>
    <lineage>
        <taxon>Bacteria</taxon>
        <taxon>Bacillati</taxon>
        <taxon>Bacillota</taxon>
        <taxon>Clostridia</taxon>
        <taxon>Lachnospirales</taxon>
        <taxon>Lachnospiraceae</taxon>
        <taxon>Lachnospiraceae incertae sedis</taxon>
        <taxon>Candidatus Merdiplasma</taxon>
    </lineage>
</organism>
<keyword evidence="7" id="KW-0560">Oxidoreductase</keyword>
<dbReference type="InterPro" id="IPR045865">
    <property type="entry name" value="ACT-like_dom_sf"/>
</dbReference>
<reference evidence="12" key="2">
    <citation type="journal article" date="2021" name="PeerJ">
        <title>Extensive microbial diversity within the chicken gut microbiome revealed by metagenomics and culture.</title>
        <authorList>
            <person name="Gilroy R."/>
            <person name="Ravi A."/>
            <person name="Getino M."/>
            <person name="Pursley I."/>
            <person name="Horton D.L."/>
            <person name="Alikhan N.F."/>
            <person name="Baker D."/>
            <person name="Gharbi K."/>
            <person name="Hall N."/>
            <person name="Watson M."/>
            <person name="Adriaenssens E.M."/>
            <person name="Foster-Nyarko E."/>
            <person name="Jarju S."/>
            <person name="Secka A."/>
            <person name="Antonio M."/>
            <person name="Oren A."/>
            <person name="Chaudhuri R.R."/>
            <person name="La Ragione R."/>
            <person name="Hildebrand F."/>
            <person name="Pallen M.J."/>
        </authorList>
    </citation>
    <scope>NUCLEOTIDE SEQUENCE</scope>
    <source>
        <strain evidence="12">ChiBcec6-7307</strain>
    </source>
</reference>
<evidence type="ECO:0000256" key="1">
    <source>
        <dbReference type="ARBA" id="ARBA00005067"/>
    </source>
</evidence>
<dbReference type="GO" id="GO:0008977">
    <property type="term" value="F:prephenate dehydrogenase (NAD+) activity"/>
    <property type="evidence" value="ECO:0007669"/>
    <property type="project" value="UniProtKB-EC"/>
</dbReference>
<evidence type="ECO:0000256" key="5">
    <source>
        <dbReference type="ARBA" id="ARBA00022498"/>
    </source>
</evidence>
<protein>
    <recommendedName>
        <fullName evidence="4">Prephenate dehydrogenase</fullName>
        <ecNumber evidence="3">1.3.1.12</ecNumber>
    </recommendedName>
</protein>
<dbReference type="Gene3D" id="1.10.3660.10">
    <property type="entry name" value="6-phosphogluconate dehydrogenase C-terminal like domain"/>
    <property type="match status" value="1"/>
</dbReference>
<comment type="similarity">
    <text evidence="2">Belongs to the prephenate/arogenate dehydrogenase family.</text>
</comment>
<dbReference type="InterPro" id="IPR050812">
    <property type="entry name" value="Preph/Arog_dehydrog"/>
</dbReference>
<dbReference type="FunFam" id="3.40.50.720:FF:000208">
    <property type="entry name" value="Prephenate dehydrogenase"/>
    <property type="match status" value="1"/>
</dbReference>
<dbReference type="InterPro" id="IPR008927">
    <property type="entry name" value="6-PGluconate_DH-like_C_sf"/>
</dbReference>
<keyword evidence="5" id="KW-0827">Tyrosine biosynthesis</keyword>
<evidence type="ECO:0000256" key="10">
    <source>
        <dbReference type="ARBA" id="ARBA00049260"/>
    </source>
</evidence>
<sequence length="366" mass="40652">MKRNNYGFIGLGLIGGSLAKSLKKKDPSCRICAYTRTRHTSHTALEQGFIDAVCETAHDRQFEACDYIFLCAPVGNNIEALEELKTVIRPNCILTDVGSVKTGIHEAVSRLGLTGQFIGGHPMTGSEKTGFENATDHLFENAYYILTPTPEVPRNRVEEYYSLAASFGAIPLVISYQEHDYITAAVSHLPHVIAAALVNTVHNLDNREEHMKLIAAGGFKDITRIASSSPEMWEQICVSNQKNIARVMDEFIRLLAAAREQMRAGDGAGIYRMFEESRDYRDSFSSASLGAIKKTYRIYCDIIDESGAIATIATTLAVTGISIKNIGIVHNREFEEGALCIEFYDEATSLRAAQILRQHRYQVWET</sequence>
<comment type="caution">
    <text evidence="12">The sequence shown here is derived from an EMBL/GenBank/DDBJ whole genome shotgun (WGS) entry which is preliminary data.</text>
</comment>
<dbReference type="InterPro" id="IPR036291">
    <property type="entry name" value="NAD(P)-bd_dom_sf"/>
</dbReference>
<dbReference type="FunFam" id="1.10.3660.10:FF:000003">
    <property type="entry name" value="Prephenate dehydrogenase"/>
    <property type="match status" value="1"/>
</dbReference>
<dbReference type="Proteomes" id="UP000886889">
    <property type="component" value="Unassembled WGS sequence"/>
</dbReference>
<dbReference type="GO" id="GO:0004665">
    <property type="term" value="F:prephenate dehydrogenase (NADP+) activity"/>
    <property type="evidence" value="ECO:0007669"/>
    <property type="project" value="InterPro"/>
</dbReference>
<reference evidence="12" key="1">
    <citation type="submission" date="2020-10" db="EMBL/GenBank/DDBJ databases">
        <authorList>
            <person name="Gilroy R."/>
        </authorList>
    </citation>
    <scope>NUCLEOTIDE SEQUENCE</scope>
    <source>
        <strain evidence="12">ChiBcec6-7307</strain>
    </source>
</reference>
<name>A0A9D1P008_9FIRM</name>
<dbReference type="SUPFAM" id="SSF55021">
    <property type="entry name" value="ACT-like"/>
    <property type="match status" value="1"/>
</dbReference>
<proteinExistence type="inferred from homology"/>
<dbReference type="EC" id="1.3.1.12" evidence="3"/>
<dbReference type="Pfam" id="PF20463">
    <property type="entry name" value="PDH_C"/>
    <property type="match status" value="1"/>
</dbReference>
<dbReference type="Gene3D" id="3.40.50.720">
    <property type="entry name" value="NAD(P)-binding Rossmann-like Domain"/>
    <property type="match status" value="1"/>
</dbReference>
<evidence type="ECO:0000256" key="8">
    <source>
        <dbReference type="ARBA" id="ARBA00023027"/>
    </source>
</evidence>
<keyword evidence="6" id="KW-0028">Amino-acid biosynthesis</keyword>
<keyword evidence="9" id="KW-0057">Aromatic amino acid biosynthesis</keyword>
<dbReference type="PANTHER" id="PTHR21363">
    <property type="entry name" value="PREPHENATE DEHYDROGENASE"/>
    <property type="match status" value="1"/>
</dbReference>
<comment type="catalytic activity">
    <reaction evidence="10">
        <text>prephenate + NAD(+) = 3-(4-hydroxyphenyl)pyruvate + CO2 + NADH</text>
        <dbReference type="Rhea" id="RHEA:13869"/>
        <dbReference type="ChEBI" id="CHEBI:16526"/>
        <dbReference type="ChEBI" id="CHEBI:29934"/>
        <dbReference type="ChEBI" id="CHEBI:36242"/>
        <dbReference type="ChEBI" id="CHEBI:57540"/>
        <dbReference type="ChEBI" id="CHEBI:57945"/>
        <dbReference type="EC" id="1.3.1.12"/>
    </reaction>
</comment>
<dbReference type="InterPro" id="IPR046826">
    <property type="entry name" value="PDH_N"/>
</dbReference>
<dbReference type="Pfam" id="PF02153">
    <property type="entry name" value="PDH_N"/>
    <property type="match status" value="1"/>
</dbReference>
<evidence type="ECO:0000256" key="7">
    <source>
        <dbReference type="ARBA" id="ARBA00023002"/>
    </source>
</evidence>
<evidence type="ECO:0000256" key="3">
    <source>
        <dbReference type="ARBA" id="ARBA00012068"/>
    </source>
</evidence>
<dbReference type="PROSITE" id="PS51176">
    <property type="entry name" value="PDH_ADH"/>
    <property type="match status" value="1"/>
</dbReference>
<dbReference type="InterPro" id="IPR046825">
    <property type="entry name" value="PDH_C"/>
</dbReference>
<evidence type="ECO:0000256" key="6">
    <source>
        <dbReference type="ARBA" id="ARBA00022605"/>
    </source>
</evidence>
<dbReference type="SUPFAM" id="SSF48179">
    <property type="entry name" value="6-phosphogluconate dehydrogenase C-terminal domain-like"/>
    <property type="match status" value="1"/>
</dbReference>
<dbReference type="PANTHER" id="PTHR21363:SF0">
    <property type="entry name" value="PREPHENATE DEHYDROGENASE [NADP(+)]"/>
    <property type="match status" value="1"/>
</dbReference>
<evidence type="ECO:0000313" key="13">
    <source>
        <dbReference type="Proteomes" id="UP000886889"/>
    </source>
</evidence>
<dbReference type="AlphaFoldDB" id="A0A9D1P008"/>
<evidence type="ECO:0000256" key="2">
    <source>
        <dbReference type="ARBA" id="ARBA00007964"/>
    </source>
</evidence>
<feature type="domain" description="Prephenate/arogenate dehydrogenase" evidence="11">
    <location>
        <begin position="4"/>
        <end position="292"/>
    </location>
</feature>
<dbReference type="GO" id="GO:0070403">
    <property type="term" value="F:NAD+ binding"/>
    <property type="evidence" value="ECO:0007669"/>
    <property type="project" value="InterPro"/>
</dbReference>
<evidence type="ECO:0000256" key="4">
    <source>
        <dbReference type="ARBA" id="ARBA00016891"/>
    </source>
</evidence>
<evidence type="ECO:0000313" key="12">
    <source>
        <dbReference type="EMBL" id="HIV23955.1"/>
    </source>
</evidence>
<evidence type="ECO:0000259" key="11">
    <source>
        <dbReference type="PROSITE" id="PS51176"/>
    </source>
</evidence>
<comment type="pathway">
    <text evidence="1">Amino-acid biosynthesis; L-tyrosine biosynthesis; (4-hydroxyphenyl)pyruvate from prephenate (NAD(+) route): step 1/1.</text>
</comment>
<dbReference type="SUPFAM" id="SSF51735">
    <property type="entry name" value="NAD(P)-binding Rossmann-fold domains"/>
    <property type="match status" value="1"/>
</dbReference>
<dbReference type="EMBL" id="DVOS01000070">
    <property type="protein sequence ID" value="HIV23955.1"/>
    <property type="molecule type" value="Genomic_DNA"/>
</dbReference>
<dbReference type="InterPro" id="IPR003099">
    <property type="entry name" value="Prephen_DH"/>
</dbReference>
<gene>
    <name evidence="12" type="ORF">IAC80_08480</name>
</gene>
<dbReference type="GO" id="GO:0006571">
    <property type="term" value="P:tyrosine biosynthetic process"/>
    <property type="evidence" value="ECO:0007669"/>
    <property type="project" value="UniProtKB-KW"/>
</dbReference>